<name>A0A086T366_HAPC1</name>
<dbReference type="AlphaFoldDB" id="A0A086T366"/>
<feature type="compositionally biased region" description="Low complexity" evidence="6">
    <location>
        <begin position="383"/>
        <end position="395"/>
    </location>
</feature>
<keyword evidence="4 7" id="KW-0472">Membrane</keyword>
<comment type="subcellular location">
    <subcellularLocation>
        <location evidence="1">Membrane</location>
        <topology evidence="1">Multi-pass membrane protein</topology>
    </subcellularLocation>
</comment>
<dbReference type="HOGENOM" id="CLU_028200_12_0_1"/>
<reference evidence="10" key="1">
    <citation type="journal article" date="2014" name="Genome Announc.">
        <title>Genome sequence and annotation of Acremonium chrysogenum, producer of the beta-lactam antibiotic cephalosporin C.</title>
        <authorList>
            <person name="Terfehr D."/>
            <person name="Dahlmann T.A."/>
            <person name="Specht T."/>
            <person name="Zadra I."/>
            <person name="Kuernsteiner H."/>
            <person name="Kueck U."/>
        </authorList>
    </citation>
    <scope>NUCLEOTIDE SEQUENCE [LARGE SCALE GENOMIC DNA]</scope>
    <source>
        <strain evidence="10">ATCC 11550 / CBS 779.69 / DSM 880 / IAM 14645 / JCM 23072 / IMI 49137</strain>
    </source>
</reference>
<evidence type="ECO:0000259" key="8">
    <source>
        <dbReference type="Pfam" id="PF20684"/>
    </source>
</evidence>
<dbReference type="EMBL" id="JPKY01000061">
    <property type="protein sequence ID" value="KFH43798.1"/>
    <property type="molecule type" value="Genomic_DNA"/>
</dbReference>
<feature type="transmembrane region" description="Helical" evidence="7">
    <location>
        <begin position="151"/>
        <end position="177"/>
    </location>
</feature>
<evidence type="ECO:0000313" key="10">
    <source>
        <dbReference type="Proteomes" id="UP000029964"/>
    </source>
</evidence>
<sequence length="414" mass="45676">MSPQFPIVKGVEVLLEAPEGYEVDFDNPQLDHTNIRATIVLFAIEYTLCLLFFGQRVYTNAILLRNFRIDDYIFIGAFILATLEQVLVVYMYSTGLLGAHAYEMSLDKHNHFGLMLTISTLVYIVTTILSKVTLCFFYYRLSPATWYRYSVWATGIICAGSLIGLWFAVVFTCNPVAAAWDMRLAANAKCIDRPPVYITQAGFGSATDFLLLVLPIPTLVGLQMNTRKKVGLIALFSIGSITLITSIVRLVLLLPSVRSTDQPWALSGGCVWVIVEANLLIMCGSLPTLRVFLNSVFPTIFGDNSTKGSSGGYNKGKGASGGNRAGTKLNIRTFGAGDPRRKFDTLIELEHDLHFKRDDDGLRPYDGTDNDVHVYGGRRGRRTSTTTEGGDITETGSEEGIVHTRTTTVSYGNR</sequence>
<comment type="similarity">
    <text evidence="5">Belongs to the SAT4 family.</text>
</comment>
<feature type="transmembrane region" description="Helical" evidence="7">
    <location>
        <begin position="197"/>
        <end position="220"/>
    </location>
</feature>
<dbReference type="PANTHER" id="PTHR33048">
    <property type="entry name" value="PTH11-LIKE INTEGRAL MEMBRANE PROTEIN (AFU_ORTHOLOGUE AFUA_5G11245)"/>
    <property type="match status" value="1"/>
</dbReference>
<dbReference type="PANTHER" id="PTHR33048:SF124">
    <property type="entry name" value="INTEGRAL MEMBRANE PROTEIN"/>
    <property type="match status" value="1"/>
</dbReference>
<feature type="domain" description="Rhodopsin" evidence="8">
    <location>
        <begin position="56"/>
        <end position="293"/>
    </location>
</feature>
<dbReference type="InterPro" id="IPR049326">
    <property type="entry name" value="Rhodopsin_dom_fungi"/>
</dbReference>
<dbReference type="OrthoDB" id="5401779at2759"/>
<feature type="transmembrane region" description="Helical" evidence="7">
    <location>
        <begin position="73"/>
        <end position="92"/>
    </location>
</feature>
<organism evidence="9 10">
    <name type="scientific">Hapsidospora chrysogenum (strain ATCC 11550 / CBS 779.69 / DSM 880 / IAM 14645 / JCM 23072 / IMI 49137)</name>
    <name type="common">Acremonium chrysogenum</name>
    <dbReference type="NCBI Taxonomy" id="857340"/>
    <lineage>
        <taxon>Eukaryota</taxon>
        <taxon>Fungi</taxon>
        <taxon>Dikarya</taxon>
        <taxon>Ascomycota</taxon>
        <taxon>Pezizomycotina</taxon>
        <taxon>Sordariomycetes</taxon>
        <taxon>Hypocreomycetidae</taxon>
        <taxon>Hypocreales</taxon>
        <taxon>Bionectriaceae</taxon>
        <taxon>Hapsidospora</taxon>
    </lineage>
</organism>
<feature type="transmembrane region" description="Helical" evidence="7">
    <location>
        <begin position="35"/>
        <end position="53"/>
    </location>
</feature>
<accession>A0A086T366</accession>
<feature type="transmembrane region" description="Helical" evidence="7">
    <location>
        <begin position="264"/>
        <end position="283"/>
    </location>
</feature>
<keyword evidence="10" id="KW-1185">Reference proteome</keyword>
<feature type="region of interest" description="Disordered" evidence="6">
    <location>
        <begin position="367"/>
        <end position="395"/>
    </location>
</feature>
<protein>
    <recommendedName>
        <fullName evidence="8">Rhodopsin domain-containing protein</fullName>
    </recommendedName>
</protein>
<evidence type="ECO:0000313" key="9">
    <source>
        <dbReference type="EMBL" id="KFH43798.1"/>
    </source>
</evidence>
<dbReference type="InterPro" id="IPR052337">
    <property type="entry name" value="SAT4-like"/>
</dbReference>
<dbReference type="GO" id="GO:0016020">
    <property type="term" value="C:membrane"/>
    <property type="evidence" value="ECO:0007669"/>
    <property type="project" value="UniProtKB-SubCell"/>
</dbReference>
<evidence type="ECO:0000256" key="6">
    <source>
        <dbReference type="SAM" id="MobiDB-lite"/>
    </source>
</evidence>
<keyword evidence="2 7" id="KW-0812">Transmembrane</keyword>
<keyword evidence="3 7" id="KW-1133">Transmembrane helix</keyword>
<dbReference type="Pfam" id="PF20684">
    <property type="entry name" value="Fung_rhodopsin"/>
    <property type="match status" value="1"/>
</dbReference>
<feature type="transmembrane region" description="Helical" evidence="7">
    <location>
        <begin position="112"/>
        <end position="139"/>
    </location>
</feature>
<dbReference type="STRING" id="857340.A0A086T366"/>
<evidence type="ECO:0000256" key="7">
    <source>
        <dbReference type="SAM" id="Phobius"/>
    </source>
</evidence>
<evidence type="ECO:0000256" key="1">
    <source>
        <dbReference type="ARBA" id="ARBA00004141"/>
    </source>
</evidence>
<evidence type="ECO:0000256" key="5">
    <source>
        <dbReference type="ARBA" id="ARBA00038359"/>
    </source>
</evidence>
<dbReference type="Proteomes" id="UP000029964">
    <property type="component" value="Unassembled WGS sequence"/>
</dbReference>
<proteinExistence type="inferred from homology"/>
<gene>
    <name evidence="9" type="ORF">ACRE_054330</name>
</gene>
<comment type="caution">
    <text evidence="9">The sequence shown here is derived from an EMBL/GenBank/DDBJ whole genome shotgun (WGS) entry which is preliminary data.</text>
</comment>
<evidence type="ECO:0000256" key="3">
    <source>
        <dbReference type="ARBA" id="ARBA00022989"/>
    </source>
</evidence>
<evidence type="ECO:0000256" key="2">
    <source>
        <dbReference type="ARBA" id="ARBA00022692"/>
    </source>
</evidence>
<feature type="transmembrane region" description="Helical" evidence="7">
    <location>
        <begin position="232"/>
        <end position="252"/>
    </location>
</feature>
<evidence type="ECO:0000256" key="4">
    <source>
        <dbReference type="ARBA" id="ARBA00023136"/>
    </source>
</evidence>